<feature type="region of interest" description="Disordered" evidence="1">
    <location>
        <begin position="34"/>
        <end position="64"/>
    </location>
</feature>
<keyword evidence="3" id="KW-1185">Reference proteome</keyword>
<evidence type="ECO:0000256" key="1">
    <source>
        <dbReference type="SAM" id="MobiDB-lite"/>
    </source>
</evidence>
<dbReference type="EMBL" id="SPHZ02000005">
    <property type="protein sequence ID" value="KAF0919707.1"/>
    <property type="molecule type" value="Genomic_DNA"/>
</dbReference>
<accession>A0A6G1E4Q3</accession>
<feature type="compositionally biased region" description="Polar residues" evidence="1">
    <location>
        <begin position="54"/>
        <end position="64"/>
    </location>
</feature>
<proteinExistence type="predicted"/>
<reference evidence="2 3" key="1">
    <citation type="submission" date="2019-11" db="EMBL/GenBank/DDBJ databases">
        <title>Whole genome sequence of Oryza granulata.</title>
        <authorList>
            <person name="Li W."/>
        </authorList>
    </citation>
    <scope>NUCLEOTIDE SEQUENCE [LARGE SCALE GENOMIC DNA]</scope>
    <source>
        <strain evidence="3">cv. Menghai</strain>
        <tissue evidence="2">Leaf</tissue>
    </source>
</reference>
<dbReference type="AlphaFoldDB" id="A0A6G1E4Q3"/>
<dbReference type="Proteomes" id="UP000479710">
    <property type="component" value="Unassembled WGS sequence"/>
</dbReference>
<comment type="caution">
    <text evidence="2">The sequence shown here is derived from an EMBL/GenBank/DDBJ whole genome shotgun (WGS) entry which is preliminary data.</text>
</comment>
<name>A0A6G1E4Q3_9ORYZ</name>
<gene>
    <name evidence="2" type="ORF">E2562_030955</name>
</gene>
<evidence type="ECO:0000313" key="2">
    <source>
        <dbReference type="EMBL" id="KAF0919707.1"/>
    </source>
</evidence>
<sequence length="106" mass="11708">MKKRKQRSWGCEYRGAPPNRWRRGEVLKGARCGGRPALKPVPTTGASKGVGMAESTTASFRSTTVKQVQRQEGEQKQLELHARDCHISCASKAPKEEVQLDSALMV</sequence>
<protein>
    <submittedName>
        <fullName evidence="2">Uncharacterized protein</fullName>
    </submittedName>
</protein>
<organism evidence="2 3">
    <name type="scientific">Oryza meyeriana var. granulata</name>
    <dbReference type="NCBI Taxonomy" id="110450"/>
    <lineage>
        <taxon>Eukaryota</taxon>
        <taxon>Viridiplantae</taxon>
        <taxon>Streptophyta</taxon>
        <taxon>Embryophyta</taxon>
        <taxon>Tracheophyta</taxon>
        <taxon>Spermatophyta</taxon>
        <taxon>Magnoliopsida</taxon>
        <taxon>Liliopsida</taxon>
        <taxon>Poales</taxon>
        <taxon>Poaceae</taxon>
        <taxon>BOP clade</taxon>
        <taxon>Oryzoideae</taxon>
        <taxon>Oryzeae</taxon>
        <taxon>Oryzinae</taxon>
        <taxon>Oryza</taxon>
        <taxon>Oryza meyeriana</taxon>
    </lineage>
</organism>
<evidence type="ECO:0000313" key="3">
    <source>
        <dbReference type="Proteomes" id="UP000479710"/>
    </source>
</evidence>